<dbReference type="EMBL" id="MFYX01000096">
    <property type="protein sequence ID" value="OGK03151.1"/>
    <property type="molecule type" value="Genomic_DNA"/>
</dbReference>
<dbReference type="Gene3D" id="3.40.50.1820">
    <property type="entry name" value="alpha/beta hydrolase"/>
    <property type="match status" value="1"/>
</dbReference>
<keyword evidence="1" id="KW-0732">Signal</keyword>
<name>A0A1F7F958_UNCRA</name>
<comment type="caution">
    <text evidence="2">The sequence shown here is derived from an EMBL/GenBank/DDBJ whole genome shotgun (WGS) entry which is preliminary data.</text>
</comment>
<dbReference type="PANTHER" id="PTHR43037">
    <property type="entry name" value="UNNAMED PRODUCT-RELATED"/>
    <property type="match status" value="1"/>
</dbReference>
<dbReference type="PANTHER" id="PTHR43037:SF1">
    <property type="entry name" value="BLL1128 PROTEIN"/>
    <property type="match status" value="1"/>
</dbReference>
<dbReference type="SUPFAM" id="SSF53474">
    <property type="entry name" value="alpha/beta-Hydrolases"/>
    <property type="match status" value="1"/>
</dbReference>
<reference evidence="2 3" key="1">
    <citation type="journal article" date="2016" name="Nat. Commun.">
        <title>Thousands of microbial genomes shed light on interconnected biogeochemical processes in an aquifer system.</title>
        <authorList>
            <person name="Anantharaman K."/>
            <person name="Brown C.T."/>
            <person name="Hug L.A."/>
            <person name="Sharon I."/>
            <person name="Castelle C.J."/>
            <person name="Probst A.J."/>
            <person name="Thomas B.C."/>
            <person name="Singh A."/>
            <person name="Wilkins M.J."/>
            <person name="Karaoz U."/>
            <person name="Brodie E.L."/>
            <person name="Williams K.H."/>
            <person name="Hubbard S.S."/>
            <person name="Banfield J.F."/>
        </authorList>
    </citation>
    <scope>NUCLEOTIDE SEQUENCE [LARGE SCALE GENOMIC DNA]</scope>
</reference>
<evidence type="ECO:0000313" key="2">
    <source>
        <dbReference type="EMBL" id="OGK03151.1"/>
    </source>
</evidence>
<accession>A0A1F7F958</accession>
<evidence type="ECO:0008006" key="4">
    <source>
        <dbReference type="Google" id="ProtNLM"/>
    </source>
</evidence>
<gene>
    <name evidence="2" type="ORF">A2519_07035</name>
</gene>
<organism evidence="2 3">
    <name type="scientific">Candidatus Raymondbacteria bacterium RIFOXYD12_FULL_49_13</name>
    <dbReference type="NCBI Taxonomy" id="1817890"/>
    <lineage>
        <taxon>Bacteria</taxon>
        <taxon>Raymondiibacteriota</taxon>
    </lineage>
</organism>
<dbReference type="AlphaFoldDB" id="A0A1F7F958"/>
<evidence type="ECO:0000256" key="1">
    <source>
        <dbReference type="ARBA" id="ARBA00022729"/>
    </source>
</evidence>
<dbReference type="InterPro" id="IPR000801">
    <property type="entry name" value="Esterase-like"/>
</dbReference>
<protein>
    <recommendedName>
        <fullName evidence="4">Phospholipase/carboxylesterase/thioesterase domain-containing protein</fullName>
    </recommendedName>
</protein>
<dbReference type="Pfam" id="PF00756">
    <property type="entry name" value="Esterase"/>
    <property type="match status" value="1"/>
</dbReference>
<dbReference type="Proteomes" id="UP000179243">
    <property type="component" value="Unassembled WGS sequence"/>
</dbReference>
<dbReference type="InterPro" id="IPR050955">
    <property type="entry name" value="Plant_Biomass_Hydrol_Est"/>
</dbReference>
<dbReference type="InterPro" id="IPR029058">
    <property type="entry name" value="AB_hydrolase_fold"/>
</dbReference>
<sequence length="392" mass="42823">MSNSVKQAHIVHGMSQAGLRSLKRAIYAVCLCTAVPVFSQVVDLFEARTHRTAYDTVVYRLFVPAHYDGNTEYPIILTFHGAGERGDNNYSQLANNVVTPWFADSFQARHPCFIVSPQCPVDEKWADFSWSSTTYRVSSTPISAAMRTVLSLLDSLKREFSLDTNRFYVCGLSMGGCGSWDIIARYPDMFAAAVPVCGVGDSSAATDLQKTAIWAYHGTLDPTVPVAGSRGPLSSLEGRGNTVVRYISKQDGGNANMSWDTLTAKVAAGADYIYTEYTDGVHGIWNTAFLNPLLPEWLLSKVKNRGNTRISLSRGLHTAKPVLFTTQSNGTIQVKAAGGYHLNMYSVTGVMVASYERIGPGNVHVTHIPNGVYFVALRCKQGIQRGVLSKID</sequence>
<proteinExistence type="predicted"/>
<evidence type="ECO:0000313" key="3">
    <source>
        <dbReference type="Proteomes" id="UP000179243"/>
    </source>
</evidence>